<feature type="compositionally biased region" description="Acidic residues" evidence="3">
    <location>
        <begin position="73"/>
        <end position="84"/>
    </location>
</feature>
<evidence type="ECO:0000256" key="3">
    <source>
        <dbReference type="SAM" id="MobiDB-lite"/>
    </source>
</evidence>
<feature type="compositionally biased region" description="Basic and acidic residues" evidence="3">
    <location>
        <begin position="505"/>
        <end position="514"/>
    </location>
</feature>
<feature type="region of interest" description="Disordered" evidence="3">
    <location>
        <begin position="418"/>
        <end position="528"/>
    </location>
</feature>
<sequence length="1075" mass="121342">MQPNRRRKLDWDSSSISLPTKYCKLTEDGSPHPSPNISFSGKKTAAFRKRQTSYLPESSYKEFPRASFTAEDSSSDEFDLDDEASSIVKEIPDHSLSSQTLPVKHLDCDMSQRNVIPESQECLKHKNKQDDCSDEGPSHTPSIEQKITSKEAEAYHGRRRVKSQDYYQGSREICRKALLGILGGALRTKREGAPPNGIRVERKETSDSPGNLKHFSEASKPGEQESGKDPHCPKSIAKDQINISISQSRGNSGSDGSSRHVSVISRSQKELQCDSRFKKTDPKEENITKSSAKEPSKSSGSLRLIPAIPRFEDEDEAECQLESNLQKAALEKELNASMHSGKAPSRSSGNSGCISKLPRVEDEPELQQKSSFQKTAVKKEHNISRHNGREAFRTGCSLRHIPKLSSYENDSEFQLKSTFQKAPLSNNSRHSGKEGSEAGGSSKRIIDLPECEDEPVLQQEQTSPQITAKEGISTTCEHSKKRYFREPCSSDSSVKNMWKLSQTEGKQKPEKECSKQQSKTPEKNINVSLSEKKSWRIEKHLRCVSEVPKDNGEEYQQDHSREKTIAKGTSSCTKQKNVSREKCASHSPFGSQNDANNDFVNFQRTVIVATSPKLVFVDEHDPDIDQKFMEPERESSVGSDWSDMEDVEPVNAFSQEDSIPNQSTTETMENSVLSTEFVMYPPHLYSSGMSDYAKYWISTPKPVKSPPFSSPSNDTSNASHLCDISGLSTGTPSNTSKDKSFSEESMCGKGRRHSYGSPWLCEKKNQRRSIEETSCVPIFSTSKNSDSSVDNYVNWDLPSDLPKYLEEGFIDTHCHLDMLYSKMAFRGTFSKFRETYDSTFPKEFQGCIADFCDPRTLNNYLWEDLLKEDMIWGAFGCHPHFARYYTDLHEKNILQAMRHPRAIAFGEMGLDYSYKCSTEVPKQHKVFERQLNLAVSLRKPLVIHCRDADDDLLDIMKKCVPKDYKIHRHCFTGSYSVIEPLLDYFPNLTVGFTALLTYPSANEARESVRKIPLNRIVVETDAPYFLPRQVPKNVCQYSHPGVALHTVKEIARLKEVPLSTMLGILRQNTNKIYNL</sequence>
<feature type="compositionally biased region" description="Polar residues" evidence="3">
    <location>
        <begin position="489"/>
        <end position="504"/>
    </location>
</feature>
<organism evidence="4 6">
    <name type="scientific">Pogona vitticeps</name>
    <name type="common">central bearded dragon</name>
    <dbReference type="NCBI Taxonomy" id="103695"/>
    <lineage>
        <taxon>Eukaryota</taxon>
        <taxon>Metazoa</taxon>
        <taxon>Chordata</taxon>
        <taxon>Craniata</taxon>
        <taxon>Vertebrata</taxon>
        <taxon>Euteleostomi</taxon>
        <taxon>Lepidosauria</taxon>
        <taxon>Squamata</taxon>
        <taxon>Bifurcata</taxon>
        <taxon>Unidentata</taxon>
        <taxon>Episquamata</taxon>
        <taxon>Toxicofera</taxon>
        <taxon>Iguania</taxon>
        <taxon>Acrodonta</taxon>
        <taxon>Agamidae</taxon>
        <taxon>Amphibolurinae</taxon>
        <taxon>Pogona</taxon>
    </lineage>
</organism>
<protein>
    <submittedName>
        <fullName evidence="5 6">Deoxyribonuclease TATDN2</fullName>
    </submittedName>
</protein>
<keyword evidence="4" id="KW-1185">Reference proteome</keyword>
<feature type="compositionally biased region" description="Low complexity" evidence="3">
    <location>
        <begin position="246"/>
        <end position="256"/>
    </location>
</feature>
<dbReference type="RefSeq" id="XP_020647068.2">
    <property type="nucleotide sequence ID" value="XM_020791409.2"/>
</dbReference>
<feature type="region of interest" description="Disordered" evidence="3">
    <location>
        <begin position="184"/>
        <end position="305"/>
    </location>
</feature>
<feature type="compositionally biased region" description="Basic and acidic residues" evidence="3">
    <location>
        <begin position="377"/>
        <end position="392"/>
    </location>
</feature>
<gene>
    <name evidence="5 6" type="primary">TATDN2</name>
</gene>
<dbReference type="KEGG" id="pvt:110077865"/>
<dbReference type="Proteomes" id="UP001652642">
    <property type="component" value="Chromosome 2"/>
</dbReference>
<dbReference type="PANTHER" id="PTHR46363">
    <property type="entry name" value="DEOXYRIBONUCLEASE TATDN2-RELATED"/>
    <property type="match status" value="1"/>
</dbReference>
<dbReference type="GeneID" id="110077865"/>
<dbReference type="PROSITE" id="PS01091">
    <property type="entry name" value="TATD_3"/>
    <property type="match status" value="1"/>
</dbReference>
<dbReference type="RefSeq" id="XP_020647067.2">
    <property type="nucleotide sequence ID" value="XM_020791408.2"/>
</dbReference>
<feature type="compositionally biased region" description="Basic and acidic residues" evidence="3">
    <location>
        <begin position="548"/>
        <end position="565"/>
    </location>
</feature>
<dbReference type="PANTHER" id="PTHR46363:SF1">
    <property type="entry name" value="DEOXYRIBONUCLEASE TATDN2-RELATED"/>
    <property type="match status" value="1"/>
</dbReference>
<feature type="compositionally biased region" description="Polar residues" evidence="3">
    <location>
        <begin position="418"/>
        <end position="429"/>
    </location>
</feature>
<proteinExistence type="inferred from homology"/>
<dbReference type="CTD" id="9797"/>
<dbReference type="GO" id="GO:0016788">
    <property type="term" value="F:hydrolase activity, acting on ester bonds"/>
    <property type="evidence" value="ECO:0007669"/>
    <property type="project" value="InterPro"/>
</dbReference>
<accession>A0A6J0THN8</accession>
<feature type="compositionally biased region" description="Basic and acidic residues" evidence="3">
    <location>
        <begin position="214"/>
        <end position="232"/>
    </location>
</feature>
<evidence type="ECO:0000313" key="4">
    <source>
        <dbReference type="Proteomes" id="UP001652642"/>
    </source>
</evidence>
<dbReference type="Pfam" id="PF01026">
    <property type="entry name" value="TatD_DNase"/>
    <property type="match status" value="1"/>
</dbReference>
<feature type="region of interest" description="Disordered" evidence="3">
    <location>
        <begin position="56"/>
        <end position="84"/>
    </location>
</feature>
<dbReference type="PROSITE" id="PS01137">
    <property type="entry name" value="TATD_1"/>
    <property type="match status" value="1"/>
</dbReference>
<dbReference type="PROSITE" id="PS01090">
    <property type="entry name" value="TATD_2"/>
    <property type="match status" value="1"/>
</dbReference>
<feature type="compositionally biased region" description="Basic and acidic residues" evidence="3">
    <location>
        <begin position="147"/>
        <end position="156"/>
    </location>
</feature>
<feature type="region of interest" description="Disordered" evidence="3">
    <location>
        <begin position="124"/>
        <end position="166"/>
    </location>
</feature>
<name>A0A6J0THN8_9SAUR</name>
<evidence type="ECO:0000313" key="5">
    <source>
        <dbReference type="RefSeq" id="XP_020647067.2"/>
    </source>
</evidence>
<evidence type="ECO:0000256" key="1">
    <source>
        <dbReference type="ARBA" id="ARBA00009275"/>
    </source>
</evidence>
<feature type="compositionally biased region" description="Polar residues" evidence="3">
    <location>
        <begin position="458"/>
        <end position="476"/>
    </location>
</feature>
<feature type="compositionally biased region" description="Polar residues" evidence="3">
    <location>
        <begin position="515"/>
        <end position="528"/>
    </location>
</feature>
<dbReference type="InterPro" id="IPR018228">
    <property type="entry name" value="DNase_TatD-rel_CS"/>
</dbReference>
<dbReference type="CDD" id="cd01310">
    <property type="entry name" value="TatD_DNAse"/>
    <property type="match status" value="1"/>
</dbReference>
<dbReference type="InterPro" id="IPR032466">
    <property type="entry name" value="Metal_Hydrolase"/>
</dbReference>
<feature type="region of interest" description="Disordered" evidence="3">
    <location>
        <begin position="25"/>
        <end position="44"/>
    </location>
</feature>
<keyword evidence="2" id="KW-0378">Hydrolase</keyword>
<dbReference type="OrthoDB" id="413993at2759"/>
<feature type="compositionally biased region" description="Polar residues" evidence="3">
    <location>
        <begin position="726"/>
        <end position="735"/>
    </location>
</feature>
<comment type="similarity">
    <text evidence="1">Belongs to the metallo-dependent hydrolases superfamily. TatD-type hydrolase family.</text>
</comment>
<feature type="region of interest" description="Disordered" evidence="3">
    <location>
        <begin position="703"/>
        <end position="754"/>
    </location>
</feature>
<dbReference type="InterPro" id="IPR001130">
    <property type="entry name" value="TatD-like"/>
</dbReference>
<evidence type="ECO:0000256" key="2">
    <source>
        <dbReference type="ARBA" id="ARBA00022801"/>
    </source>
</evidence>
<feature type="compositionally biased region" description="Basic and acidic residues" evidence="3">
    <location>
        <begin position="267"/>
        <end position="296"/>
    </location>
</feature>
<feature type="region of interest" description="Disordered" evidence="3">
    <location>
        <begin position="332"/>
        <end position="395"/>
    </location>
</feature>
<reference evidence="4 5" key="1">
    <citation type="submission" date="2025-05" db="UniProtKB">
        <authorList>
            <consortium name="RefSeq"/>
        </authorList>
    </citation>
    <scope>NUCLEOTIDE SEQUENCE [LARGE SCALE GENOMIC DNA]</scope>
</reference>
<dbReference type="AlphaFoldDB" id="A0A6J0THN8"/>
<dbReference type="Gene3D" id="3.20.20.140">
    <property type="entry name" value="Metal-dependent hydrolases"/>
    <property type="match status" value="1"/>
</dbReference>
<feature type="region of interest" description="Disordered" evidence="3">
    <location>
        <begin position="548"/>
        <end position="572"/>
    </location>
</feature>
<evidence type="ECO:0000313" key="6">
    <source>
        <dbReference type="RefSeq" id="XP_020647068.2"/>
    </source>
</evidence>
<dbReference type="SUPFAM" id="SSF51556">
    <property type="entry name" value="Metallo-dependent hydrolases"/>
    <property type="match status" value="1"/>
</dbReference>